<feature type="domain" description="Metallo-beta-lactamase" evidence="1">
    <location>
        <begin position="30"/>
        <end position="203"/>
    </location>
</feature>
<sequence>MGAQADRTARFGPDLVRVLAGNPSPFTAEGTNTWILGNEAPCVIDPGPQMPGHLEEIRAALGGRRPVAIVVTHAHLDHSALAPLLAARTGAPVLAFGDARTGLRPARDGLGGGSGVDWAFRPDRRLRDGDVVEGPGWRLVARHTPGHMGNHLCLDDGRRLFSGDHAMGFASTVISPPEGDMGDYIESLRRLTALGSRRLLPGHGAPVEDGLGRLRGLLAHRLAREAEVLTALEAGPSTSAALADRIYRTVPEALREAARRNVLAHLLDLERRGLAFADGPVAMTASFRRVA</sequence>
<dbReference type="InterPro" id="IPR041516">
    <property type="entry name" value="LACTB2_WH"/>
</dbReference>
<dbReference type="Proteomes" id="UP000305709">
    <property type="component" value="Unassembled WGS sequence"/>
</dbReference>
<dbReference type="PANTHER" id="PTHR23131:SF0">
    <property type="entry name" value="ENDORIBONUCLEASE LACTB2"/>
    <property type="match status" value="1"/>
</dbReference>
<dbReference type="GO" id="GO:0016787">
    <property type="term" value="F:hydrolase activity"/>
    <property type="evidence" value="ECO:0007669"/>
    <property type="project" value="UniProtKB-KW"/>
</dbReference>
<dbReference type="Gene3D" id="3.60.15.10">
    <property type="entry name" value="Ribonuclease Z/Hydroxyacylglutathione hydrolase-like"/>
    <property type="match status" value="1"/>
</dbReference>
<dbReference type="SUPFAM" id="SSF56281">
    <property type="entry name" value="Metallo-hydrolase/oxidoreductase"/>
    <property type="match status" value="1"/>
</dbReference>
<name>A0A5C4N9Y2_9RHOB</name>
<evidence type="ECO:0000313" key="2">
    <source>
        <dbReference type="EMBL" id="TNC67550.1"/>
    </source>
</evidence>
<dbReference type="EMBL" id="VDFV01000027">
    <property type="protein sequence ID" value="TNC67550.1"/>
    <property type="molecule type" value="Genomic_DNA"/>
</dbReference>
<dbReference type="PANTHER" id="PTHR23131">
    <property type="entry name" value="ENDORIBONUCLEASE LACTB2"/>
    <property type="match status" value="1"/>
</dbReference>
<dbReference type="Pfam" id="PF00753">
    <property type="entry name" value="Lactamase_B"/>
    <property type="match status" value="1"/>
</dbReference>
<accession>A0A5C4N9Y2</accession>
<dbReference type="InterPro" id="IPR001279">
    <property type="entry name" value="Metallo-B-lactamas"/>
</dbReference>
<dbReference type="InterPro" id="IPR050662">
    <property type="entry name" value="Sec-metab_biosynth-thioest"/>
</dbReference>
<proteinExistence type="predicted"/>
<keyword evidence="3" id="KW-1185">Reference proteome</keyword>
<dbReference type="InterPro" id="IPR036866">
    <property type="entry name" value="RibonucZ/Hydroxyglut_hydro"/>
</dbReference>
<dbReference type="OrthoDB" id="9788263at2"/>
<evidence type="ECO:0000313" key="3">
    <source>
        <dbReference type="Proteomes" id="UP000305709"/>
    </source>
</evidence>
<evidence type="ECO:0000259" key="1">
    <source>
        <dbReference type="SMART" id="SM00849"/>
    </source>
</evidence>
<dbReference type="Pfam" id="PF17778">
    <property type="entry name" value="WHD_BLACT"/>
    <property type="match status" value="1"/>
</dbReference>
<dbReference type="RefSeq" id="WP_139082558.1">
    <property type="nucleotide sequence ID" value="NZ_VDFV01000027.1"/>
</dbReference>
<dbReference type="SMART" id="SM00849">
    <property type="entry name" value="Lactamase_B"/>
    <property type="match status" value="1"/>
</dbReference>
<dbReference type="AlphaFoldDB" id="A0A5C4N9Y2"/>
<dbReference type="InterPro" id="IPR036388">
    <property type="entry name" value="WH-like_DNA-bd_sf"/>
</dbReference>
<comment type="caution">
    <text evidence="2">The sequence shown here is derived from an EMBL/GenBank/DDBJ whole genome shotgun (WGS) entry which is preliminary data.</text>
</comment>
<protein>
    <submittedName>
        <fullName evidence="2">MBL fold metallo-hydrolase</fullName>
    </submittedName>
</protein>
<dbReference type="Gene3D" id="1.10.10.10">
    <property type="entry name" value="Winged helix-like DNA-binding domain superfamily/Winged helix DNA-binding domain"/>
    <property type="match status" value="1"/>
</dbReference>
<keyword evidence="2" id="KW-0378">Hydrolase</keyword>
<organism evidence="2 3">
    <name type="scientific">Rubellimicrobium roseum</name>
    <dbReference type="NCBI Taxonomy" id="687525"/>
    <lineage>
        <taxon>Bacteria</taxon>
        <taxon>Pseudomonadati</taxon>
        <taxon>Pseudomonadota</taxon>
        <taxon>Alphaproteobacteria</taxon>
        <taxon>Rhodobacterales</taxon>
        <taxon>Roseobacteraceae</taxon>
        <taxon>Rubellimicrobium</taxon>
    </lineage>
</organism>
<gene>
    <name evidence="2" type="ORF">FHG71_15230</name>
</gene>
<dbReference type="CDD" id="cd16278">
    <property type="entry name" value="metallo-hydrolase-like_MBL-fold"/>
    <property type="match status" value="1"/>
</dbReference>
<reference evidence="2 3" key="1">
    <citation type="submission" date="2019-06" db="EMBL/GenBank/DDBJ databases">
        <authorList>
            <person name="Jiang L."/>
        </authorList>
    </citation>
    <scope>NUCLEOTIDE SEQUENCE [LARGE SCALE GENOMIC DNA]</scope>
    <source>
        <strain evidence="2 3">YIM 48858</strain>
    </source>
</reference>